<comment type="caution">
    <text evidence="1">The sequence shown here is derived from an EMBL/GenBank/DDBJ whole genome shotgun (WGS) entry which is preliminary data.</text>
</comment>
<protein>
    <submittedName>
        <fullName evidence="1">Uncharacterized protein</fullName>
    </submittedName>
</protein>
<gene>
    <name evidence="1" type="ORF">GUJ93_ZPchr0013g36364</name>
</gene>
<organism evidence="1 2">
    <name type="scientific">Zizania palustris</name>
    <name type="common">Northern wild rice</name>
    <dbReference type="NCBI Taxonomy" id="103762"/>
    <lineage>
        <taxon>Eukaryota</taxon>
        <taxon>Viridiplantae</taxon>
        <taxon>Streptophyta</taxon>
        <taxon>Embryophyta</taxon>
        <taxon>Tracheophyta</taxon>
        <taxon>Spermatophyta</taxon>
        <taxon>Magnoliopsida</taxon>
        <taxon>Liliopsida</taxon>
        <taxon>Poales</taxon>
        <taxon>Poaceae</taxon>
        <taxon>BOP clade</taxon>
        <taxon>Oryzoideae</taxon>
        <taxon>Oryzeae</taxon>
        <taxon>Zizaniinae</taxon>
        <taxon>Zizania</taxon>
    </lineage>
</organism>
<reference evidence="1" key="2">
    <citation type="submission" date="2021-02" db="EMBL/GenBank/DDBJ databases">
        <authorList>
            <person name="Kimball J.A."/>
            <person name="Haas M.W."/>
            <person name="Macchietto M."/>
            <person name="Kono T."/>
            <person name="Duquette J."/>
            <person name="Shao M."/>
        </authorList>
    </citation>
    <scope>NUCLEOTIDE SEQUENCE</scope>
    <source>
        <tissue evidence="1">Fresh leaf tissue</tissue>
    </source>
</reference>
<evidence type="ECO:0000313" key="2">
    <source>
        <dbReference type="Proteomes" id="UP000729402"/>
    </source>
</evidence>
<accession>A0A8J5X4I0</accession>
<evidence type="ECO:0000313" key="1">
    <source>
        <dbReference type="EMBL" id="KAG8099948.1"/>
    </source>
</evidence>
<name>A0A8J5X4I0_ZIZPA</name>
<keyword evidence="2" id="KW-1185">Reference proteome</keyword>
<dbReference type="AlphaFoldDB" id="A0A8J5X4I0"/>
<sequence>MMEHKPTPVNKYVSVIRSNAICCERAYRTVELVIPLSLRHPSLCLLPTFSSPPLPLAAAAAAVEELIPAISAEHDASVHTKRGCWCWRLVEIRQSVLGLVGFVG</sequence>
<dbReference type="EMBL" id="JAAALK010000079">
    <property type="protein sequence ID" value="KAG8099948.1"/>
    <property type="molecule type" value="Genomic_DNA"/>
</dbReference>
<reference evidence="1" key="1">
    <citation type="journal article" date="2021" name="bioRxiv">
        <title>Whole Genome Assembly and Annotation of Northern Wild Rice, Zizania palustris L., Supports a Whole Genome Duplication in the Zizania Genus.</title>
        <authorList>
            <person name="Haas M."/>
            <person name="Kono T."/>
            <person name="Macchietto M."/>
            <person name="Millas R."/>
            <person name="McGilp L."/>
            <person name="Shao M."/>
            <person name="Duquette J."/>
            <person name="Hirsch C.N."/>
            <person name="Kimball J."/>
        </authorList>
    </citation>
    <scope>NUCLEOTIDE SEQUENCE</scope>
    <source>
        <tissue evidence="1">Fresh leaf tissue</tissue>
    </source>
</reference>
<dbReference type="Proteomes" id="UP000729402">
    <property type="component" value="Unassembled WGS sequence"/>
</dbReference>
<proteinExistence type="predicted"/>